<evidence type="ECO:0000256" key="4">
    <source>
        <dbReference type="SAM" id="SignalP"/>
    </source>
</evidence>
<dbReference type="GO" id="GO:0006355">
    <property type="term" value="P:regulation of DNA-templated transcription"/>
    <property type="evidence" value="ECO:0007669"/>
    <property type="project" value="InterPro"/>
</dbReference>
<feature type="non-terminal residue" evidence="6">
    <location>
        <position position="117"/>
    </location>
</feature>
<dbReference type="InterPro" id="IPR004826">
    <property type="entry name" value="bZIP_Maf"/>
</dbReference>
<protein>
    <recommendedName>
        <fullName evidence="5">Basic leucine zipper domain-containing protein</fullName>
    </recommendedName>
</protein>
<feature type="signal peptide" evidence="4">
    <location>
        <begin position="1"/>
        <end position="24"/>
    </location>
</feature>
<evidence type="ECO:0000259" key="5">
    <source>
        <dbReference type="Pfam" id="PF03131"/>
    </source>
</evidence>
<reference evidence="6 7" key="1">
    <citation type="journal article" date="2022" name="Nat. Genet.">
        <title>Improved pea reference genome and pan-genome highlight genomic features and evolutionary characteristics.</title>
        <authorList>
            <person name="Yang T."/>
            <person name="Liu R."/>
            <person name="Luo Y."/>
            <person name="Hu S."/>
            <person name="Wang D."/>
            <person name="Wang C."/>
            <person name="Pandey M.K."/>
            <person name="Ge S."/>
            <person name="Xu Q."/>
            <person name="Li N."/>
            <person name="Li G."/>
            <person name="Huang Y."/>
            <person name="Saxena R.K."/>
            <person name="Ji Y."/>
            <person name="Li M."/>
            <person name="Yan X."/>
            <person name="He Y."/>
            <person name="Liu Y."/>
            <person name="Wang X."/>
            <person name="Xiang C."/>
            <person name="Varshney R.K."/>
            <person name="Ding H."/>
            <person name="Gao S."/>
            <person name="Zong X."/>
        </authorList>
    </citation>
    <scope>NUCLEOTIDE SEQUENCE [LARGE SCALE GENOMIC DNA]</scope>
    <source>
        <strain evidence="6 7">cv. Zhongwan 6</strain>
    </source>
</reference>
<evidence type="ECO:0000313" key="7">
    <source>
        <dbReference type="Proteomes" id="UP001058974"/>
    </source>
</evidence>
<keyword evidence="3" id="KW-0804">Transcription</keyword>
<organism evidence="6 7">
    <name type="scientific">Pisum sativum</name>
    <name type="common">Garden pea</name>
    <name type="synonym">Lathyrus oleraceus</name>
    <dbReference type="NCBI Taxonomy" id="3888"/>
    <lineage>
        <taxon>Eukaryota</taxon>
        <taxon>Viridiplantae</taxon>
        <taxon>Streptophyta</taxon>
        <taxon>Embryophyta</taxon>
        <taxon>Tracheophyta</taxon>
        <taxon>Spermatophyta</taxon>
        <taxon>Magnoliopsida</taxon>
        <taxon>eudicotyledons</taxon>
        <taxon>Gunneridae</taxon>
        <taxon>Pentapetalae</taxon>
        <taxon>rosids</taxon>
        <taxon>fabids</taxon>
        <taxon>Fabales</taxon>
        <taxon>Fabaceae</taxon>
        <taxon>Papilionoideae</taxon>
        <taxon>50 kb inversion clade</taxon>
        <taxon>NPAAA clade</taxon>
        <taxon>Hologalegina</taxon>
        <taxon>IRL clade</taxon>
        <taxon>Fabeae</taxon>
        <taxon>Lathyrus</taxon>
    </lineage>
</organism>
<dbReference type="GO" id="GO:0003677">
    <property type="term" value="F:DNA binding"/>
    <property type="evidence" value="ECO:0007669"/>
    <property type="project" value="UniProtKB-KW"/>
</dbReference>
<comment type="caution">
    <text evidence="6">The sequence shown here is derived from an EMBL/GenBank/DDBJ whole genome shotgun (WGS) entry which is preliminary data.</text>
</comment>
<sequence>SFEYSSLLIFAIFLLLCFEEIMEGSSSSNIMDNQRLPQHENVTNVCLPAAEYEVPNPHGDDLTLDRETRRRLLNRGYSKTHREKKKCHIENLEDKKNTLSVISSHDISSIFVYFSKF</sequence>
<accession>A0A9D4WVA9</accession>
<dbReference type="CDD" id="cd14686">
    <property type="entry name" value="bZIP"/>
    <property type="match status" value="1"/>
</dbReference>
<keyword evidence="1" id="KW-0805">Transcription regulation</keyword>
<proteinExistence type="predicted"/>
<keyword evidence="4" id="KW-0732">Signal</keyword>
<keyword evidence="2" id="KW-0238">DNA-binding</keyword>
<keyword evidence="7" id="KW-1185">Reference proteome</keyword>
<dbReference type="EMBL" id="JAMSHJ010000005">
    <property type="protein sequence ID" value="KAI5408582.1"/>
    <property type="molecule type" value="Genomic_DNA"/>
</dbReference>
<name>A0A9D4WVA9_PEA</name>
<evidence type="ECO:0000256" key="2">
    <source>
        <dbReference type="ARBA" id="ARBA00023125"/>
    </source>
</evidence>
<evidence type="ECO:0000256" key="1">
    <source>
        <dbReference type="ARBA" id="ARBA00023015"/>
    </source>
</evidence>
<evidence type="ECO:0000256" key="3">
    <source>
        <dbReference type="ARBA" id="ARBA00023163"/>
    </source>
</evidence>
<evidence type="ECO:0000313" key="6">
    <source>
        <dbReference type="EMBL" id="KAI5408582.1"/>
    </source>
</evidence>
<dbReference type="Gramene" id="Psat05G0442900-T2">
    <property type="protein sequence ID" value="KAI5408582.1"/>
    <property type="gene ID" value="KIW84_054429"/>
</dbReference>
<dbReference type="Proteomes" id="UP001058974">
    <property type="component" value="Chromosome 5"/>
</dbReference>
<gene>
    <name evidence="6" type="ORF">KIW84_054429</name>
</gene>
<dbReference type="Pfam" id="PF03131">
    <property type="entry name" value="bZIP_Maf"/>
    <property type="match status" value="1"/>
</dbReference>
<feature type="chain" id="PRO_5038605985" description="Basic leucine zipper domain-containing protein" evidence="4">
    <location>
        <begin position="25"/>
        <end position="117"/>
    </location>
</feature>
<dbReference type="AlphaFoldDB" id="A0A9D4WVA9"/>
<feature type="domain" description="Basic leucine zipper" evidence="5">
    <location>
        <begin position="66"/>
        <end position="99"/>
    </location>
</feature>